<accession>A0A1H2MSV0</accession>
<evidence type="ECO:0000313" key="1">
    <source>
        <dbReference type="EMBL" id="SDU96280.1"/>
    </source>
</evidence>
<evidence type="ECO:0008006" key="3">
    <source>
        <dbReference type="Google" id="ProtNLM"/>
    </source>
</evidence>
<dbReference type="STRING" id="546874.SAMN04488544_2649"/>
<proteinExistence type="predicted"/>
<gene>
    <name evidence="1" type="ORF">SAMN04488544_2649</name>
</gene>
<organism evidence="1 2">
    <name type="scientific">Microlunatus sagamiharensis</name>
    <dbReference type="NCBI Taxonomy" id="546874"/>
    <lineage>
        <taxon>Bacteria</taxon>
        <taxon>Bacillati</taxon>
        <taxon>Actinomycetota</taxon>
        <taxon>Actinomycetes</taxon>
        <taxon>Propionibacteriales</taxon>
        <taxon>Propionibacteriaceae</taxon>
        <taxon>Microlunatus</taxon>
    </lineage>
</organism>
<dbReference type="RefSeq" id="WP_091075028.1">
    <property type="nucleotide sequence ID" value="NZ_LT629799.1"/>
</dbReference>
<name>A0A1H2MSV0_9ACTN</name>
<dbReference type="Proteomes" id="UP000198825">
    <property type="component" value="Chromosome I"/>
</dbReference>
<reference evidence="2" key="1">
    <citation type="submission" date="2016-10" db="EMBL/GenBank/DDBJ databases">
        <authorList>
            <person name="Varghese N."/>
            <person name="Submissions S."/>
        </authorList>
    </citation>
    <scope>NUCLEOTIDE SEQUENCE [LARGE SCALE GENOMIC DNA]</scope>
    <source>
        <strain evidence="2">DSM 21743</strain>
    </source>
</reference>
<evidence type="ECO:0000313" key="2">
    <source>
        <dbReference type="Proteomes" id="UP000198825"/>
    </source>
</evidence>
<dbReference type="InterPro" id="IPR011200">
    <property type="entry name" value="UCP012608"/>
</dbReference>
<sequence length="332" mass="35256">MSLPVELEAVARQYRGFAVATRGQSACFEEWSSGVAGDEEVLGWIAALPRGKQQPNLVFAAARWNGVAAPGPYAGLRAALLSDGGTIRATILERRTQTNEVGRLATLVPALARVAAEAGPLALLEVGTSAGLCLFPDRYDYAWPPLGTLAGSGGPVLTAPAEGPLPVPAGPLPVAWRGGIDLAPVDVRDEQAVAWLETCVWPEQDERRARLRTAVAIARTDPPLIAQGDLFDLLDERVAEAGRHGTVVVFHSAVAMYLDRPGRARFVGRMRGLVAAGRGRWVSNEGRDVLPEVTATVPAEGPQPDERLSFVLGLDGRAVALTHQHGAGIRWL</sequence>
<dbReference type="EMBL" id="LT629799">
    <property type="protein sequence ID" value="SDU96280.1"/>
    <property type="molecule type" value="Genomic_DNA"/>
</dbReference>
<protein>
    <recommendedName>
        <fullName evidence="3">DUF2332 domain-containing protein</fullName>
    </recommendedName>
</protein>
<keyword evidence="2" id="KW-1185">Reference proteome</keyword>
<dbReference type="AlphaFoldDB" id="A0A1H2MSV0"/>
<dbReference type="OrthoDB" id="8899077at2"/>
<dbReference type="Pfam" id="PF10094">
    <property type="entry name" value="DUF2332"/>
    <property type="match status" value="1"/>
</dbReference>